<proteinExistence type="predicted"/>
<organism evidence="7 8">
    <name type="scientific">Flagellimonas spongiicola</name>
    <dbReference type="NCBI Taxonomy" id="2942208"/>
    <lineage>
        <taxon>Bacteria</taxon>
        <taxon>Pseudomonadati</taxon>
        <taxon>Bacteroidota</taxon>
        <taxon>Flavobacteriia</taxon>
        <taxon>Flavobacteriales</taxon>
        <taxon>Flavobacteriaceae</taxon>
        <taxon>Flagellimonas</taxon>
    </lineage>
</organism>
<feature type="transmembrane region" description="Helical" evidence="6">
    <location>
        <begin position="113"/>
        <end position="133"/>
    </location>
</feature>
<keyword evidence="8" id="KW-1185">Reference proteome</keyword>
<evidence type="ECO:0000256" key="5">
    <source>
        <dbReference type="ARBA" id="ARBA00023136"/>
    </source>
</evidence>
<keyword evidence="3 6" id="KW-0812">Transmembrane</keyword>
<dbReference type="InterPro" id="IPR001123">
    <property type="entry name" value="LeuE-type"/>
</dbReference>
<comment type="subcellular location">
    <subcellularLocation>
        <location evidence="1">Cell membrane</location>
        <topology evidence="1">Multi-pass membrane protein</topology>
    </subcellularLocation>
</comment>
<sequence length="217" mass="24154">MYRFLKVGFYGMLVSFLGALPLGTLNLTAFDIAASEGLVAALWFAFAVILVELIMVRIALYGSEYLDISGRVTNYLLPLGVLLLLYLSTSSFLSAQHTQELSSNSAFFPKISSAFVLGLLLSALNPLQIPFWLTWSKVLTAKGILKKSKGFYNFYLMGIGIGSFIGLAIFIFVGKYIFNNYSDYSFITSILMGVLYLGFAIYLLYVFIKRHLNLKTS</sequence>
<comment type="caution">
    <text evidence="7">The sequence shown here is derived from an EMBL/GenBank/DDBJ whole genome shotgun (WGS) entry which is preliminary data.</text>
</comment>
<feature type="transmembrane region" description="Helical" evidence="6">
    <location>
        <begin position="184"/>
        <end position="208"/>
    </location>
</feature>
<name>A0ABT0PUQ5_9FLAO</name>
<gene>
    <name evidence="7" type="ORF">M3P19_13960</name>
</gene>
<dbReference type="EMBL" id="JAMFMA010000003">
    <property type="protein sequence ID" value="MCL6275120.1"/>
    <property type="molecule type" value="Genomic_DNA"/>
</dbReference>
<evidence type="ECO:0000313" key="7">
    <source>
        <dbReference type="EMBL" id="MCL6275120.1"/>
    </source>
</evidence>
<feature type="transmembrane region" description="Helical" evidence="6">
    <location>
        <begin position="40"/>
        <end position="60"/>
    </location>
</feature>
<dbReference type="Proteomes" id="UP001203607">
    <property type="component" value="Unassembled WGS sequence"/>
</dbReference>
<keyword evidence="2" id="KW-1003">Cell membrane</keyword>
<accession>A0ABT0PUQ5</accession>
<keyword evidence="4 6" id="KW-1133">Transmembrane helix</keyword>
<dbReference type="Pfam" id="PF01810">
    <property type="entry name" value="LysE"/>
    <property type="match status" value="1"/>
</dbReference>
<evidence type="ECO:0000256" key="3">
    <source>
        <dbReference type="ARBA" id="ARBA00022692"/>
    </source>
</evidence>
<feature type="transmembrane region" description="Helical" evidence="6">
    <location>
        <begin position="7"/>
        <end position="28"/>
    </location>
</feature>
<feature type="transmembrane region" description="Helical" evidence="6">
    <location>
        <begin position="72"/>
        <end position="93"/>
    </location>
</feature>
<evidence type="ECO:0000256" key="1">
    <source>
        <dbReference type="ARBA" id="ARBA00004651"/>
    </source>
</evidence>
<protein>
    <submittedName>
        <fullName evidence="7">LysE family translocator</fullName>
    </submittedName>
</protein>
<evidence type="ECO:0000313" key="8">
    <source>
        <dbReference type="Proteomes" id="UP001203607"/>
    </source>
</evidence>
<evidence type="ECO:0000256" key="6">
    <source>
        <dbReference type="SAM" id="Phobius"/>
    </source>
</evidence>
<reference evidence="7 8" key="1">
    <citation type="submission" date="2022-05" db="EMBL/GenBank/DDBJ databases">
        <authorList>
            <person name="Park J.-S."/>
        </authorList>
    </citation>
    <scope>NUCLEOTIDE SEQUENCE [LARGE SCALE GENOMIC DNA]</scope>
    <source>
        <strain evidence="7 8">2012CJ35-5</strain>
    </source>
</reference>
<evidence type="ECO:0000256" key="2">
    <source>
        <dbReference type="ARBA" id="ARBA00022475"/>
    </source>
</evidence>
<dbReference type="RefSeq" id="WP_249658308.1">
    <property type="nucleotide sequence ID" value="NZ_JAMFMA010000003.1"/>
</dbReference>
<keyword evidence="5 6" id="KW-0472">Membrane</keyword>
<feature type="transmembrane region" description="Helical" evidence="6">
    <location>
        <begin position="154"/>
        <end position="178"/>
    </location>
</feature>
<evidence type="ECO:0000256" key="4">
    <source>
        <dbReference type="ARBA" id="ARBA00022989"/>
    </source>
</evidence>